<name>A0A6I8W1W8_DROPS</name>
<feature type="domain" description="RING-type" evidence="7">
    <location>
        <begin position="63"/>
        <end position="109"/>
    </location>
</feature>
<dbReference type="GO" id="GO:0008270">
    <property type="term" value="F:zinc ion binding"/>
    <property type="evidence" value="ECO:0007669"/>
    <property type="project" value="UniProtKB-KW"/>
</dbReference>
<keyword evidence="3" id="KW-0862">Zinc</keyword>
<dbReference type="PANTHER" id="PTHR23059:SF4">
    <property type="entry name" value="ZINC FINGER TRAF-TYPE-CONTAINING PROTEIN 1"/>
    <property type="match status" value="1"/>
</dbReference>
<dbReference type="KEGG" id="dpo:6900582"/>
<evidence type="ECO:0000256" key="5">
    <source>
        <dbReference type="PROSITE-ProRule" id="PRU00175"/>
    </source>
</evidence>
<proteinExistence type="inferred from homology"/>
<evidence type="ECO:0000256" key="6">
    <source>
        <dbReference type="SAM" id="MobiDB-lite"/>
    </source>
</evidence>
<dbReference type="GO" id="GO:0005634">
    <property type="term" value="C:nucleus"/>
    <property type="evidence" value="ECO:0007669"/>
    <property type="project" value="TreeGrafter"/>
</dbReference>
<dbReference type="SUPFAM" id="SSF57850">
    <property type="entry name" value="RING/U-box"/>
    <property type="match status" value="1"/>
</dbReference>
<evidence type="ECO:0000256" key="1">
    <source>
        <dbReference type="ARBA" id="ARBA00022723"/>
    </source>
</evidence>
<keyword evidence="8" id="KW-1185">Reference proteome</keyword>
<organism evidence="8 9">
    <name type="scientific">Drosophila pseudoobscura pseudoobscura</name>
    <name type="common">Fruit fly</name>
    <dbReference type="NCBI Taxonomy" id="46245"/>
    <lineage>
        <taxon>Eukaryota</taxon>
        <taxon>Metazoa</taxon>
        <taxon>Ecdysozoa</taxon>
        <taxon>Arthropoda</taxon>
        <taxon>Hexapoda</taxon>
        <taxon>Insecta</taxon>
        <taxon>Pterygota</taxon>
        <taxon>Neoptera</taxon>
        <taxon>Endopterygota</taxon>
        <taxon>Diptera</taxon>
        <taxon>Brachycera</taxon>
        <taxon>Muscomorpha</taxon>
        <taxon>Ephydroidea</taxon>
        <taxon>Drosophilidae</taxon>
        <taxon>Drosophila</taxon>
        <taxon>Sophophora</taxon>
    </lineage>
</organism>
<accession>A0A6I8W1W8</accession>
<dbReference type="SUPFAM" id="SSF49599">
    <property type="entry name" value="TRAF domain-like"/>
    <property type="match status" value="1"/>
</dbReference>
<sequence>MSNANPNDSDSDNEQPPAAKRQRLNDTLNEISTTVDSSEGEVGGSLGGGVSDLRERLHNLLVCVVCRELPQPHDFYQCRHGHIICDDCRSAVLAVAIFNDTDACCPVCRSCITNHDQKPNLLVRQTLVELPISCPNCNDQFPDGKDLSSHLEFVCEGRVVCCKYHCLGCPWKGPHRDSVAHDSDCGFPQLQGKEILDILLNVENKELEAQKPVLQLHRVLSASHMEFFTLRMNWIHRSEGSHLRTLESESIRAFEENWVLRLRLKRVGEKITVSCQLLLLNTPRVSLMVDYLIQTPQSVCSTKQLHDIHPRIYRHIFDANSKSAKRQELPLAGRQALYRLFAMSRIQLRLWMFLHF</sequence>
<dbReference type="Gene3D" id="3.30.40.10">
    <property type="entry name" value="Zinc/RING finger domain, C3HC4 (zinc finger)"/>
    <property type="match status" value="1"/>
</dbReference>
<keyword evidence="1" id="KW-0479">Metal-binding</keyword>
<evidence type="ECO:0000313" key="9">
    <source>
        <dbReference type="RefSeq" id="XP_033237345.1"/>
    </source>
</evidence>
<dbReference type="InterPro" id="IPR039338">
    <property type="entry name" value="ZFTRAF1"/>
</dbReference>
<feature type="region of interest" description="Disordered" evidence="6">
    <location>
        <begin position="1"/>
        <end position="23"/>
    </location>
</feature>
<evidence type="ECO:0000256" key="4">
    <source>
        <dbReference type="ARBA" id="ARBA00034319"/>
    </source>
</evidence>
<dbReference type="PANTHER" id="PTHR23059">
    <property type="entry name" value="CYSTEINE AND HISTIDINE-RICH PROTEIN 1"/>
    <property type="match status" value="1"/>
</dbReference>
<dbReference type="InParanoid" id="A0A6I8W1W8"/>
<dbReference type="InterPro" id="IPR013083">
    <property type="entry name" value="Znf_RING/FYVE/PHD"/>
</dbReference>
<dbReference type="InterPro" id="IPR001841">
    <property type="entry name" value="Znf_RING"/>
</dbReference>
<dbReference type="RefSeq" id="XP_033237345.1">
    <property type="nucleotide sequence ID" value="XM_033381454.1"/>
</dbReference>
<comment type="similarity">
    <text evidence="4">Belongs to the ZFTRAF1 family.</text>
</comment>
<dbReference type="Proteomes" id="UP000001819">
    <property type="component" value="Chromosome X"/>
</dbReference>
<evidence type="ECO:0000313" key="8">
    <source>
        <dbReference type="Proteomes" id="UP000001819"/>
    </source>
</evidence>
<evidence type="ECO:0000256" key="3">
    <source>
        <dbReference type="ARBA" id="ARBA00022833"/>
    </source>
</evidence>
<dbReference type="AlphaFoldDB" id="A0A6I8W1W8"/>
<dbReference type="PROSITE" id="PS50089">
    <property type="entry name" value="ZF_RING_2"/>
    <property type="match status" value="1"/>
</dbReference>
<reference evidence="9" key="1">
    <citation type="submission" date="2025-08" db="UniProtKB">
        <authorList>
            <consortium name="RefSeq"/>
        </authorList>
    </citation>
    <scope>IDENTIFICATION</scope>
    <source>
        <strain evidence="9">MV-25-SWS-2005</strain>
        <tissue evidence="9">Whole body</tissue>
    </source>
</reference>
<protein>
    <submittedName>
        <fullName evidence="9">Cysteine and histidine-rich protein 1 homolog</fullName>
    </submittedName>
</protein>
<keyword evidence="2 5" id="KW-0863">Zinc-finger</keyword>
<evidence type="ECO:0000259" key="7">
    <source>
        <dbReference type="PROSITE" id="PS50089"/>
    </source>
</evidence>
<evidence type="ECO:0000256" key="2">
    <source>
        <dbReference type="ARBA" id="ARBA00022771"/>
    </source>
</evidence>
<gene>
    <name evidence="9" type="primary">LOC6900582</name>
</gene>